<sequence>MRFTVGCSSVDRNAFAALGRRSIASAPGGVGERETSRCHHTFAPARAGASFVA</sequence>
<proteinExistence type="predicted"/>
<keyword evidence="2" id="KW-1185">Reference proteome</keyword>
<comment type="caution">
    <text evidence="1">The sequence shown here is derived from an EMBL/GenBank/DDBJ whole genome shotgun (WGS) entry which is preliminary data.</text>
</comment>
<gene>
    <name evidence="1" type="ORF">GCM10023176_20190</name>
</gene>
<reference evidence="2" key="1">
    <citation type="journal article" date="2019" name="Int. J. Syst. Evol. Microbiol.">
        <title>The Global Catalogue of Microorganisms (GCM) 10K type strain sequencing project: providing services to taxonomists for standard genome sequencing and annotation.</title>
        <authorList>
            <consortium name="The Broad Institute Genomics Platform"/>
            <consortium name="The Broad Institute Genome Sequencing Center for Infectious Disease"/>
            <person name="Wu L."/>
            <person name="Ma J."/>
        </authorList>
    </citation>
    <scope>NUCLEOTIDE SEQUENCE [LARGE SCALE GENOMIC DNA]</scope>
    <source>
        <strain evidence="2">JCM 3175</strain>
    </source>
</reference>
<evidence type="ECO:0000313" key="1">
    <source>
        <dbReference type="EMBL" id="GAA4567604.1"/>
    </source>
</evidence>
<dbReference type="RefSeq" id="WP_346118355.1">
    <property type="nucleotide sequence ID" value="NZ_BAABGU010000009.1"/>
</dbReference>
<dbReference type="Proteomes" id="UP001500307">
    <property type="component" value="Unassembled WGS sequence"/>
</dbReference>
<protein>
    <submittedName>
        <fullName evidence="1">Uncharacterized protein</fullName>
    </submittedName>
</protein>
<accession>A0ABP8SGJ8</accession>
<organism evidence="1 2">
    <name type="scientific">Micromonospora coerulea</name>
    <dbReference type="NCBI Taxonomy" id="47856"/>
    <lineage>
        <taxon>Bacteria</taxon>
        <taxon>Bacillati</taxon>
        <taxon>Actinomycetota</taxon>
        <taxon>Actinomycetes</taxon>
        <taxon>Micromonosporales</taxon>
        <taxon>Micromonosporaceae</taxon>
        <taxon>Micromonospora</taxon>
    </lineage>
</organism>
<dbReference type="EMBL" id="BAABGU010000009">
    <property type="protein sequence ID" value="GAA4567604.1"/>
    <property type="molecule type" value="Genomic_DNA"/>
</dbReference>
<name>A0ABP8SGJ8_9ACTN</name>
<evidence type="ECO:0000313" key="2">
    <source>
        <dbReference type="Proteomes" id="UP001500307"/>
    </source>
</evidence>